<evidence type="ECO:0008006" key="3">
    <source>
        <dbReference type="Google" id="ProtNLM"/>
    </source>
</evidence>
<dbReference type="KEGG" id="hir:HETIRDRAFT_240951"/>
<accession>W4KLH9</accession>
<sequence>AISNIKHCLVTNELASEARIEPCYLLNQRLWDNKEMLTRLEWHWGMKYSSLELDVEANRIYLRQDLLESFDSNRWLLLPPPEMRKATTAHRDGSCFHLSSKIHLMILQLYEGAETFEYRLLPLRHGIESIDRFDQPNSIRTFSPAAEQSPTRYSNPFDTLPTLVSRAKPHFVICDSAAKLFHETTSGPSGLARM</sequence>
<evidence type="ECO:0000313" key="1">
    <source>
        <dbReference type="EMBL" id="ETW86554.1"/>
    </source>
</evidence>
<proteinExistence type="predicted"/>
<dbReference type="AlphaFoldDB" id="W4KLH9"/>
<protein>
    <recommendedName>
        <fullName evidence="3">HNH nuclease domain-containing protein</fullName>
    </recommendedName>
</protein>
<dbReference type="RefSeq" id="XP_009540564.1">
    <property type="nucleotide sequence ID" value="XM_009542269.1"/>
</dbReference>
<dbReference type="GeneID" id="20668875"/>
<evidence type="ECO:0000313" key="2">
    <source>
        <dbReference type="Proteomes" id="UP000030671"/>
    </source>
</evidence>
<dbReference type="EMBL" id="KI925454">
    <property type="protein sequence ID" value="ETW86554.1"/>
    <property type="molecule type" value="Genomic_DNA"/>
</dbReference>
<dbReference type="OrthoDB" id="3133596at2759"/>
<gene>
    <name evidence="1" type="ORF">HETIRDRAFT_240951</name>
</gene>
<reference evidence="1 2" key="1">
    <citation type="journal article" date="2012" name="New Phytol.">
        <title>Insight into trade-off between wood decay and parasitism from the genome of a fungal forest pathogen.</title>
        <authorList>
            <person name="Olson A."/>
            <person name="Aerts A."/>
            <person name="Asiegbu F."/>
            <person name="Belbahri L."/>
            <person name="Bouzid O."/>
            <person name="Broberg A."/>
            <person name="Canback B."/>
            <person name="Coutinho P.M."/>
            <person name="Cullen D."/>
            <person name="Dalman K."/>
            <person name="Deflorio G."/>
            <person name="van Diepen L.T."/>
            <person name="Dunand C."/>
            <person name="Duplessis S."/>
            <person name="Durling M."/>
            <person name="Gonthier P."/>
            <person name="Grimwood J."/>
            <person name="Fossdal C.G."/>
            <person name="Hansson D."/>
            <person name="Henrissat B."/>
            <person name="Hietala A."/>
            <person name="Himmelstrand K."/>
            <person name="Hoffmeister D."/>
            <person name="Hogberg N."/>
            <person name="James T.Y."/>
            <person name="Karlsson M."/>
            <person name="Kohler A."/>
            <person name="Kues U."/>
            <person name="Lee Y.H."/>
            <person name="Lin Y.C."/>
            <person name="Lind M."/>
            <person name="Lindquist E."/>
            <person name="Lombard V."/>
            <person name="Lucas S."/>
            <person name="Lunden K."/>
            <person name="Morin E."/>
            <person name="Murat C."/>
            <person name="Park J."/>
            <person name="Raffaello T."/>
            <person name="Rouze P."/>
            <person name="Salamov A."/>
            <person name="Schmutz J."/>
            <person name="Solheim H."/>
            <person name="Stahlberg J."/>
            <person name="Velez H."/>
            <person name="de Vries R.P."/>
            <person name="Wiebenga A."/>
            <person name="Woodward S."/>
            <person name="Yakovlev I."/>
            <person name="Garbelotto M."/>
            <person name="Martin F."/>
            <person name="Grigoriev I.V."/>
            <person name="Stenlid J."/>
        </authorList>
    </citation>
    <scope>NUCLEOTIDE SEQUENCE [LARGE SCALE GENOMIC DNA]</scope>
    <source>
        <strain evidence="1 2">TC 32-1</strain>
    </source>
</reference>
<feature type="non-terminal residue" evidence="1">
    <location>
        <position position="194"/>
    </location>
</feature>
<organism evidence="1 2">
    <name type="scientific">Heterobasidion irregulare (strain TC 32-1)</name>
    <dbReference type="NCBI Taxonomy" id="747525"/>
    <lineage>
        <taxon>Eukaryota</taxon>
        <taxon>Fungi</taxon>
        <taxon>Dikarya</taxon>
        <taxon>Basidiomycota</taxon>
        <taxon>Agaricomycotina</taxon>
        <taxon>Agaricomycetes</taxon>
        <taxon>Russulales</taxon>
        <taxon>Bondarzewiaceae</taxon>
        <taxon>Heterobasidion</taxon>
        <taxon>Heterobasidion annosum species complex</taxon>
    </lineage>
</organism>
<dbReference type="HOGENOM" id="CLU_112288_0_0_1"/>
<dbReference type="Proteomes" id="UP000030671">
    <property type="component" value="Unassembled WGS sequence"/>
</dbReference>
<dbReference type="InParanoid" id="W4KLH9"/>
<keyword evidence="2" id="KW-1185">Reference proteome</keyword>
<feature type="non-terminal residue" evidence="1">
    <location>
        <position position="1"/>
    </location>
</feature>
<dbReference type="eggNOG" id="ENOG502SPUM">
    <property type="taxonomic scope" value="Eukaryota"/>
</dbReference>
<name>W4KLH9_HETIT</name>